<organism evidence="1 2">
    <name type="scientific">Erpetoichthys calabaricus</name>
    <name type="common">Rope fish</name>
    <name type="synonym">Calamoichthys calabaricus</name>
    <dbReference type="NCBI Taxonomy" id="27687"/>
    <lineage>
        <taxon>Eukaryota</taxon>
        <taxon>Metazoa</taxon>
        <taxon>Chordata</taxon>
        <taxon>Craniata</taxon>
        <taxon>Vertebrata</taxon>
        <taxon>Euteleostomi</taxon>
        <taxon>Actinopterygii</taxon>
        <taxon>Polypteriformes</taxon>
        <taxon>Polypteridae</taxon>
        <taxon>Erpetoichthys</taxon>
    </lineage>
</organism>
<dbReference type="Proteomes" id="UP000694620">
    <property type="component" value="Unassembled WGS sequence"/>
</dbReference>
<evidence type="ECO:0000313" key="1">
    <source>
        <dbReference type="Ensembl" id="ENSECRP00000025255.1"/>
    </source>
</evidence>
<keyword evidence="2" id="KW-1185">Reference proteome</keyword>
<dbReference type="GO" id="GO:0005829">
    <property type="term" value="C:cytosol"/>
    <property type="evidence" value="ECO:0007669"/>
    <property type="project" value="TreeGrafter"/>
</dbReference>
<proteinExistence type="predicted"/>
<reference evidence="1" key="2">
    <citation type="submission" date="2025-09" db="UniProtKB">
        <authorList>
            <consortium name="Ensembl"/>
        </authorList>
    </citation>
    <scope>IDENTIFICATION</scope>
</reference>
<dbReference type="GO" id="GO:0016020">
    <property type="term" value="C:membrane"/>
    <property type="evidence" value="ECO:0007669"/>
    <property type="project" value="TreeGrafter"/>
</dbReference>
<dbReference type="GO" id="GO:0006511">
    <property type="term" value="P:ubiquitin-dependent protein catabolic process"/>
    <property type="evidence" value="ECO:0007669"/>
    <property type="project" value="TreeGrafter"/>
</dbReference>
<protein>
    <submittedName>
        <fullName evidence="1">Uncharacterized protein</fullName>
    </submittedName>
</protein>
<accession>A0A8C4T147</accession>
<name>A0A8C4T147_ERPCA</name>
<dbReference type="GO" id="GO:0002040">
    <property type="term" value="P:sprouting angiogenesis"/>
    <property type="evidence" value="ECO:0007669"/>
    <property type="project" value="TreeGrafter"/>
</dbReference>
<dbReference type="PANTHER" id="PTHR22605">
    <property type="entry name" value="RZ-TYPE DOMAIN-CONTAINING PROTEIN"/>
    <property type="match status" value="1"/>
</dbReference>
<sequence>MESGQETLPEYDLPKIEQHLIHRFLMGKPFITLAGIPTLVNRYDKKYENLFRDIKGKLPQTSLPNLIITTLSGEFQSYNDVCDALSVVEVALGFLAMTGGEPDMPLVRYVEDILQMRDQIAACILKALSRCYLKHVIALWQLLTTRKSQWMLRLKRDPFIELSSEYKQPLSDNDQSHLTAFLMQSNVDIFLLEINEFMLLNLKSVRALDTFKPTWGLKHTLIPYIEGKDQEAPPEIEDLPEEILLSHIVETWKLAVATKQDSLVNGVL</sequence>
<dbReference type="GO" id="GO:2000051">
    <property type="term" value="P:negative regulation of non-canonical Wnt signaling pathway"/>
    <property type="evidence" value="ECO:0007669"/>
    <property type="project" value="TreeGrafter"/>
</dbReference>
<evidence type="ECO:0000313" key="2">
    <source>
        <dbReference type="Proteomes" id="UP000694620"/>
    </source>
</evidence>
<reference evidence="1" key="1">
    <citation type="submission" date="2025-08" db="UniProtKB">
        <authorList>
            <consortium name="Ensembl"/>
        </authorList>
    </citation>
    <scope>IDENTIFICATION</scope>
</reference>
<dbReference type="AlphaFoldDB" id="A0A8C4T147"/>
<dbReference type="GO" id="GO:0016887">
    <property type="term" value="F:ATP hydrolysis activity"/>
    <property type="evidence" value="ECO:0007669"/>
    <property type="project" value="InterPro"/>
</dbReference>
<dbReference type="GO" id="GO:0004842">
    <property type="term" value="F:ubiquitin-protein transferase activity"/>
    <property type="evidence" value="ECO:0007669"/>
    <property type="project" value="InterPro"/>
</dbReference>
<dbReference type="GeneTree" id="ENSGT00630000089884"/>
<dbReference type="PANTHER" id="PTHR22605:SF18">
    <property type="entry name" value="E3 UBIQUITIN-PROTEIN LIGASE RNF213-ALPHA"/>
    <property type="match status" value="1"/>
</dbReference>
<dbReference type="Ensembl" id="ENSECRT00000025795.1">
    <property type="protein sequence ID" value="ENSECRP00000025255.1"/>
    <property type="gene ID" value="ENSECRG00000017082.1"/>
</dbReference>
<dbReference type="GO" id="GO:0005730">
    <property type="term" value="C:nucleolus"/>
    <property type="evidence" value="ECO:0007669"/>
    <property type="project" value="TreeGrafter"/>
</dbReference>
<dbReference type="InterPro" id="IPR031248">
    <property type="entry name" value="RNF213"/>
</dbReference>